<protein>
    <submittedName>
        <fullName evidence="1">Uncharacterized protein</fullName>
    </submittedName>
</protein>
<dbReference type="EMBL" id="AP018515">
    <property type="protein sequence ID" value="BBC80222.1"/>
    <property type="molecule type" value="Genomic_DNA"/>
</dbReference>
<organism evidence="1 2">
    <name type="scientific">Acetobacter orientalis</name>
    <dbReference type="NCBI Taxonomy" id="146474"/>
    <lineage>
        <taxon>Bacteria</taxon>
        <taxon>Pseudomonadati</taxon>
        <taxon>Pseudomonadota</taxon>
        <taxon>Alphaproteobacteria</taxon>
        <taxon>Acetobacterales</taxon>
        <taxon>Acetobacteraceae</taxon>
        <taxon>Acetobacter</taxon>
    </lineage>
</organism>
<evidence type="ECO:0000313" key="1">
    <source>
        <dbReference type="EMBL" id="BBC80222.1"/>
    </source>
</evidence>
<name>A0A2Z5ZHK2_9PROT</name>
<gene>
    <name evidence="1" type="ORF">AcetOrient_orf02812</name>
</gene>
<reference evidence="1 2" key="1">
    <citation type="submission" date="2018-02" db="EMBL/GenBank/DDBJ databases">
        <title>Acetobacter orientalis genome.</title>
        <authorList>
            <person name="Nakashima N."/>
            <person name="Tamura T."/>
        </authorList>
    </citation>
    <scope>NUCLEOTIDE SEQUENCE [LARGE SCALE GENOMIC DNA]</scope>
    <source>
        <strain evidence="1 2">FAN1</strain>
    </source>
</reference>
<dbReference type="AlphaFoldDB" id="A0A2Z5ZHK2"/>
<dbReference type="KEGG" id="aot:AcetOri_orf02812"/>
<sequence>MFVFYSFLNVNFIKKFRLIGFYKREFCKACTPIVRVLVFCKNSQKTKKNKI</sequence>
<proteinExistence type="predicted"/>
<dbReference type="Proteomes" id="UP000270034">
    <property type="component" value="Chromosome"/>
</dbReference>
<accession>A0A2Z5ZHK2</accession>
<evidence type="ECO:0000313" key="2">
    <source>
        <dbReference type="Proteomes" id="UP000270034"/>
    </source>
</evidence>